<dbReference type="GO" id="GO:0016887">
    <property type="term" value="F:ATP hydrolysis activity"/>
    <property type="evidence" value="ECO:0007669"/>
    <property type="project" value="InterPro"/>
</dbReference>
<evidence type="ECO:0000256" key="2">
    <source>
        <dbReference type="ARBA" id="ARBA00022741"/>
    </source>
</evidence>
<comment type="caution">
    <text evidence="5">The sequence shown here is derived from an EMBL/GenBank/DDBJ whole genome shotgun (WGS) entry which is preliminary data.</text>
</comment>
<dbReference type="Pfam" id="PF00005">
    <property type="entry name" value="ABC_tran"/>
    <property type="match status" value="1"/>
</dbReference>
<reference evidence="5" key="1">
    <citation type="journal article" date="2015" name="Nature">
        <title>Complex archaea that bridge the gap between prokaryotes and eukaryotes.</title>
        <authorList>
            <person name="Spang A."/>
            <person name="Saw J.H."/>
            <person name="Jorgensen S.L."/>
            <person name="Zaremba-Niedzwiedzka K."/>
            <person name="Martijn J."/>
            <person name="Lind A.E."/>
            <person name="van Eijk R."/>
            <person name="Schleper C."/>
            <person name="Guy L."/>
            <person name="Ettema T.J."/>
        </authorList>
    </citation>
    <scope>NUCLEOTIDE SEQUENCE</scope>
</reference>
<evidence type="ECO:0000256" key="1">
    <source>
        <dbReference type="ARBA" id="ARBA00022448"/>
    </source>
</evidence>
<dbReference type="PANTHER" id="PTHR42781:SF4">
    <property type="entry name" value="SPERMIDINE_PUTRESCINE IMPORT ATP-BINDING PROTEIN POTA"/>
    <property type="match status" value="1"/>
</dbReference>
<organism evidence="5">
    <name type="scientific">marine sediment metagenome</name>
    <dbReference type="NCBI Taxonomy" id="412755"/>
    <lineage>
        <taxon>unclassified sequences</taxon>
        <taxon>metagenomes</taxon>
        <taxon>ecological metagenomes</taxon>
    </lineage>
</organism>
<dbReference type="SUPFAM" id="SSF52540">
    <property type="entry name" value="P-loop containing nucleoside triphosphate hydrolases"/>
    <property type="match status" value="1"/>
</dbReference>
<protein>
    <recommendedName>
        <fullName evidence="4">ABC transporter domain-containing protein</fullName>
    </recommendedName>
</protein>
<dbReference type="AlphaFoldDB" id="A0A0F9QVZ3"/>
<dbReference type="Gene3D" id="3.40.50.300">
    <property type="entry name" value="P-loop containing nucleotide triphosphate hydrolases"/>
    <property type="match status" value="1"/>
</dbReference>
<evidence type="ECO:0000259" key="4">
    <source>
        <dbReference type="PROSITE" id="PS50893"/>
    </source>
</evidence>
<accession>A0A0F9QVZ3</accession>
<proteinExistence type="predicted"/>
<keyword evidence="2" id="KW-0547">Nucleotide-binding</keyword>
<sequence>MVTTVLPVHMRGVSIAKGGKNLLGPIDLTLGASGFTILLGPNGAGKTTLLKALHGLERLNTGTVTWSASDNVARTKQAYVFQSPVMLRRSVRANLAYPLSILSYPQNRIDHAIETWADRIGLSDALHRPATRLSGGEKQKLALARALIRDPEILFLDEPCSNLDGRSVKEIEGLLQAAHCAGTRIVMATHDLGQARRLATEILFLFKGRIHEVGPAPQTFDAPQTSEFKSFLNGDILV</sequence>
<dbReference type="PROSITE" id="PS50893">
    <property type="entry name" value="ABC_TRANSPORTER_2"/>
    <property type="match status" value="1"/>
</dbReference>
<name>A0A0F9QVZ3_9ZZZZ</name>
<dbReference type="InterPro" id="IPR027417">
    <property type="entry name" value="P-loop_NTPase"/>
</dbReference>
<keyword evidence="1" id="KW-0813">Transport</keyword>
<dbReference type="InterPro" id="IPR003593">
    <property type="entry name" value="AAA+_ATPase"/>
</dbReference>
<evidence type="ECO:0000313" key="5">
    <source>
        <dbReference type="EMBL" id="KKN09333.1"/>
    </source>
</evidence>
<keyword evidence="3" id="KW-0067">ATP-binding</keyword>
<dbReference type="InterPro" id="IPR050093">
    <property type="entry name" value="ABC_SmlMolc_Importer"/>
</dbReference>
<dbReference type="EMBL" id="LAZR01004359">
    <property type="protein sequence ID" value="KKN09333.1"/>
    <property type="molecule type" value="Genomic_DNA"/>
</dbReference>
<dbReference type="PROSITE" id="PS00211">
    <property type="entry name" value="ABC_TRANSPORTER_1"/>
    <property type="match status" value="1"/>
</dbReference>
<dbReference type="SMART" id="SM00382">
    <property type="entry name" value="AAA"/>
    <property type="match status" value="1"/>
</dbReference>
<feature type="domain" description="ABC transporter" evidence="4">
    <location>
        <begin position="8"/>
        <end position="232"/>
    </location>
</feature>
<gene>
    <name evidence="5" type="ORF">LCGC14_1047640</name>
</gene>
<dbReference type="InterPro" id="IPR003439">
    <property type="entry name" value="ABC_transporter-like_ATP-bd"/>
</dbReference>
<dbReference type="PANTHER" id="PTHR42781">
    <property type="entry name" value="SPERMIDINE/PUTRESCINE IMPORT ATP-BINDING PROTEIN POTA"/>
    <property type="match status" value="1"/>
</dbReference>
<dbReference type="InterPro" id="IPR017871">
    <property type="entry name" value="ABC_transporter-like_CS"/>
</dbReference>
<evidence type="ECO:0000256" key="3">
    <source>
        <dbReference type="ARBA" id="ARBA00022840"/>
    </source>
</evidence>
<dbReference type="GO" id="GO:0005524">
    <property type="term" value="F:ATP binding"/>
    <property type="evidence" value="ECO:0007669"/>
    <property type="project" value="UniProtKB-KW"/>
</dbReference>